<dbReference type="PANTHER" id="PTHR24409">
    <property type="entry name" value="ZINC FINGER PROTEIN 142"/>
    <property type="match status" value="1"/>
</dbReference>
<dbReference type="FunFam" id="3.30.160.60:FF:000446">
    <property type="entry name" value="Zinc finger protein"/>
    <property type="match status" value="1"/>
</dbReference>
<evidence type="ECO:0000256" key="6">
    <source>
        <dbReference type="PROSITE-ProRule" id="PRU01263"/>
    </source>
</evidence>
<dbReference type="SUPFAM" id="SSF57667">
    <property type="entry name" value="beta-beta-alpha zinc fingers"/>
    <property type="match status" value="3"/>
</dbReference>
<feature type="domain" description="C2H2-type" evidence="7">
    <location>
        <begin position="610"/>
        <end position="638"/>
    </location>
</feature>
<dbReference type="Pfam" id="PF00096">
    <property type="entry name" value="zf-C2H2"/>
    <property type="match status" value="2"/>
</dbReference>
<dbReference type="SMART" id="SM00595">
    <property type="entry name" value="MADF"/>
    <property type="match status" value="2"/>
</dbReference>
<dbReference type="GO" id="GO:0005634">
    <property type="term" value="C:nucleus"/>
    <property type="evidence" value="ECO:0007669"/>
    <property type="project" value="InterPro"/>
</dbReference>
<feature type="binding site" evidence="6">
    <location>
        <position position="55"/>
    </location>
    <ligand>
        <name>Zn(2+)</name>
        <dbReference type="ChEBI" id="CHEBI:29105"/>
    </ligand>
</feature>
<dbReference type="InterPro" id="IPR036236">
    <property type="entry name" value="Znf_C2H2_sf"/>
</dbReference>
<dbReference type="InterPro" id="IPR012934">
    <property type="entry name" value="Znf_AD"/>
</dbReference>
<dbReference type="InterPro" id="IPR006578">
    <property type="entry name" value="MADF-dom"/>
</dbReference>
<dbReference type="Gene3D" id="3.30.160.60">
    <property type="entry name" value="Classic Zinc Finger"/>
    <property type="match status" value="4"/>
</dbReference>
<reference evidence="10" key="1">
    <citation type="submission" date="2021-05" db="EMBL/GenBank/DDBJ databases">
        <authorList>
            <person name="Alioto T."/>
            <person name="Alioto T."/>
            <person name="Gomez Garrido J."/>
        </authorList>
    </citation>
    <scope>NUCLEOTIDE SEQUENCE</scope>
</reference>
<name>A0A8D8A5S6_CULPI</name>
<keyword evidence="4 6" id="KW-0862">Zinc</keyword>
<dbReference type="Pfam" id="PF10545">
    <property type="entry name" value="MADF_DNA_bdg"/>
    <property type="match status" value="2"/>
</dbReference>
<feature type="binding site" evidence="6">
    <location>
        <position position="58"/>
    </location>
    <ligand>
        <name>Zn(2+)</name>
        <dbReference type="ChEBI" id="CHEBI:29105"/>
    </ligand>
</feature>
<feature type="binding site" evidence="6">
    <location>
        <position position="15"/>
    </location>
    <ligand>
        <name>Zn(2+)</name>
        <dbReference type="ChEBI" id="CHEBI:29105"/>
    </ligand>
</feature>
<feature type="domain" description="C2H2-type" evidence="7">
    <location>
        <begin position="693"/>
        <end position="721"/>
    </location>
</feature>
<feature type="domain" description="C2H2-type" evidence="7">
    <location>
        <begin position="665"/>
        <end position="692"/>
    </location>
</feature>
<accession>A0A8D8A5S6</accession>
<sequence>MEDDDDDPQTVLRRCRLCLHSDPSKDIFAAPNQEVTREALAFLELSGDELLSPVCASCVQTIRLFDAFGEMCRRVDKLFREAEVLPWDRWEGYREQVTASATLVQARRDEVGRFAEDRKGAVVEIKQEADNEAYLEEFDAGLSRDLVDIKEEKVEAFDFEGTSDKEDRQQTDQKQTDFLEKRLQVVQALEAELDLLPPDEVSHHKIPWIAVSERLGWDLDETKQTWESSKRWHKRKLRKVDLTDGGRPLYDIVQSLLNRLNQPAKPRAVKRAERKRKLVESSVSRRLDLGEKVKLAELIHEQEFLWNTKHVDYHNQEKRAETWDELAALFDIDAENTRKEWRYLRDMYRSRRNRIGGPISECDDMRDVQLYRLLDAMLRDNLQLGLRSAKATPVSLEAPDDWSQRLLADTPFRSAEQRLALAEEIGRHAVIWNAKHPDCGNAVKRGEAWNSIATVLDCSKRVLQQEWSRFVQRLDQASRADEPEAYLQDPLHHRLHQMLLERGSIAVTDEETPVAASVILPRRRFNGKRSFDPEGCIKLVDANGVARYYKVCELCGKEVERSLFEVHMNQHNGLTPYACSYEGCDKRYGNRTTRDRHEFVKHASEGRSKIECPECDEKFLHQARYDYHYAVKHKSEEVPCDICGKRLKHRNLLQAHIRKAHNSRYECSQCGKFLQSKYALETHMRIHTNEKPFGCELCGERFRIKVLMKRHLANVHNVQLEEMEAAKKGR</sequence>
<evidence type="ECO:0000256" key="4">
    <source>
        <dbReference type="ARBA" id="ARBA00022833"/>
    </source>
</evidence>
<dbReference type="SMART" id="SM00355">
    <property type="entry name" value="ZnF_C2H2"/>
    <property type="match status" value="6"/>
</dbReference>
<evidence type="ECO:0000256" key="3">
    <source>
        <dbReference type="ARBA" id="ARBA00022771"/>
    </source>
</evidence>
<feature type="domain" description="C2H2-type" evidence="7">
    <location>
        <begin position="577"/>
        <end position="607"/>
    </location>
</feature>
<evidence type="ECO:0000259" key="9">
    <source>
        <dbReference type="PROSITE" id="PS51915"/>
    </source>
</evidence>
<dbReference type="AlphaFoldDB" id="A0A8D8A5S6"/>
<feature type="domain" description="MADF" evidence="8">
    <location>
        <begin position="420"/>
        <end position="506"/>
    </location>
</feature>
<dbReference type="PROSITE" id="PS51915">
    <property type="entry name" value="ZAD"/>
    <property type="match status" value="1"/>
</dbReference>
<dbReference type="GO" id="GO:0008270">
    <property type="term" value="F:zinc ion binding"/>
    <property type="evidence" value="ECO:0007669"/>
    <property type="project" value="UniProtKB-UniRule"/>
</dbReference>
<proteinExistence type="predicted"/>
<dbReference type="SUPFAM" id="SSF57716">
    <property type="entry name" value="Glucocorticoid receptor-like (DNA-binding domain)"/>
    <property type="match status" value="1"/>
</dbReference>
<evidence type="ECO:0000259" key="7">
    <source>
        <dbReference type="PROSITE" id="PS50157"/>
    </source>
</evidence>
<feature type="domain" description="ZAD" evidence="9">
    <location>
        <begin position="13"/>
        <end position="82"/>
    </location>
</feature>
<dbReference type="PROSITE" id="PS50157">
    <property type="entry name" value="ZINC_FINGER_C2H2_2"/>
    <property type="match status" value="5"/>
</dbReference>
<dbReference type="InterPro" id="IPR013087">
    <property type="entry name" value="Znf_C2H2_type"/>
</dbReference>
<dbReference type="Gene3D" id="3.40.1800.20">
    <property type="match status" value="1"/>
</dbReference>
<dbReference type="EMBL" id="HBUE01017096">
    <property type="protein sequence ID" value="CAG6450849.1"/>
    <property type="molecule type" value="Transcribed_RNA"/>
</dbReference>
<dbReference type="PROSITE" id="PS00028">
    <property type="entry name" value="ZINC_FINGER_C2H2_1"/>
    <property type="match status" value="5"/>
</dbReference>
<dbReference type="PROSITE" id="PS51029">
    <property type="entry name" value="MADF"/>
    <property type="match status" value="2"/>
</dbReference>
<keyword evidence="1 6" id="KW-0479">Metal-binding</keyword>
<keyword evidence="3 5" id="KW-0863">Zinc-finger</keyword>
<feature type="binding site" evidence="6">
    <location>
        <position position="18"/>
    </location>
    <ligand>
        <name>Zn(2+)</name>
        <dbReference type="ChEBI" id="CHEBI:29105"/>
    </ligand>
</feature>
<evidence type="ECO:0000313" key="10">
    <source>
        <dbReference type="EMBL" id="CAG6450849.1"/>
    </source>
</evidence>
<protein>
    <submittedName>
        <fullName evidence="10">Zinc finger protein 235</fullName>
    </submittedName>
</protein>
<dbReference type="GO" id="GO:0000981">
    <property type="term" value="F:DNA-binding transcription factor activity, RNA polymerase II-specific"/>
    <property type="evidence" value="ECO:0007669"/>
    <property type="project" value="TreeGrafter"/>
</dbReference>
<dbReference type="GO" id="GO:0000977">
    <property type="term" value="F:RNA polymerase II transcription regulatory region sequence-specific DNA binding"/>
    <property type="evidence" value="ECO:0007669"/>
    <property type="project" value="TreeGrafter"/>
</dbReference>
<dbReference type="Pfam" id="PF07776">
    <property type="entry name" value="zf-AD"/>
    <property type="match status" value="1"/>
</dbReference>
<feature type="domain" description="MADF" evidence="8">
    <location>
        <begin position="294"/>
        <end position="379"/>
    </location>
</feature>
<evidence type="ECO:0000256" key="1">
    <source>
        <dbReference type="ARBA" id="ARBA00022723"/>
    </source>
</evidence>
<feature type="domain" description="C2H2-type" evidence="7">
    <location>
        <begin position="638"/>
        <end position="666"/>
    </location>
</feature>
<dbReference type="SMART" id="SM00868">
    <property type="entry name" value="zf-AD"/>
    <property type="match status" value="1"/>
</dbReference>
<evidence type="ECO:0000256" key="5">
    <source>
        <dbReference type="PROSITE-ProRule" id="PRU00042"/>
    </source>
</evidence>
<evidence type="ECO:0000259" key="8">
    <source>
        <dbReference type="PROSITE" id="PS51029"/>
    </source>
</evidence>
<dbReference type="PANTHER" id="PTHR24409:SF295">
    <property type="entry name" value="AZ2-RELATED"/>
    <property type="match status" value="1"/>
</dbReference>
<keyword evidence="2" id="KW-0677">Repeat</keyword>
<organism evidence="10">
    <name type="scientific">Culex pipiens</name>
    <name type="common">House mosquito</name>
    <dbReference type="NCBI Taxonomy" id="7175"/>
    <lineage>
        <taxon>Eukaryota</taxon>
        <taxon>Metazoa</taxon>
        <taxon>Ecdysozoa</taxon>
        <taxon>Arthropoda</taxon>
        <taxon>Hexapoda</taxon>
        <taxon>Insecta</taxon>
        <taxon>Pterygota</taxon>
        <taxon>Neoptera</taxon>
        <taxon>Endopterygota</taxon>
        <taxon>Diptera</taxon>
        <taxon>Nematocera</taxon>
        <taxon>Culicoidea</taxon>
        <taxon>Culicidae</taxon>
        <taxon>Culicinae</taxon>
        <taxon>Culicini</taxon>
        <taxon>Culex</taxon>
        <taxon>Culex</taxon>
    </lineage>
</organism>
<evidence type="ECO:0000256" key="2">
    <source>
        <dbReference type="ARBA" id="ARBA00022737"/>
    </source>
</evidence>